<gene>
    <name evidence="1" type="ORF">J2853_004359</name>
</gene>
<dbReference type="RefSeq" id="WP_307560556.1">
    <property type="nucleotide sequence ID" value="NZ_JAUSQU010000001.1"/>
</dbReference>
<dbReference type="EMBL" id="JAUSQU010000001">
    <property type="protein sequence ID" value="MDP9845148.1"/>
    <property type="molecule type" value="Genomic_DNA"/>
</dbReference>
<protein>
    <submittedName>
        <fullName evidence="1">Uncharacterized protein</fullName>
    </submittedName>
</protein>
<organism evidence="1 2">
    <name type="scientific">Streptosporangium lutulentum</name>
    <dbReference type="NCBI Taxonomy" id="1461250"/>
    <lineage>
        <taxon>Bacteria</taxon>
        <taxon>Bacillati</taxon>
        <taxon>Actinomycetota</taxon>
        <taxon>Actinomycetes</taxon>
        <taxon>Streptosporangiales</taxon>
        <taxon>Streptosporangiaceae</taxon>
        <taxon>Streptosporangium</taxon>
    </lineage>
</organism>
<evidence type="ECO:0000313" key="1">
    <source>
        <dbReference type="EMBL" id="MDP9845148.1"/>
    </source>
</evidence>
<proteinExistence type="predicted"/>
<evidence type="ECO:0000313" key="2">
    <source>
        <dbReference type="Proteomes" id="UP001225356"/>
    </source>
</evidence>
<accession>A0ABT9QFS9</accession>
<name>A0ABT9QFS9_9ACTN</name>
<sequence length="131" mass="13715">MPVPAAVRARCRALLPPGEDLRYILPATSASSPETASFLIVITDRSICVLSTLPTLSPLSATFSDQALPASVHATHARRTRLGPVEFAAGAAIELGGMVFKIDEEYAAVIGAADAEVFAPETLPPDPLPHL</sequence>
<keyword evidence="2" id="KW-1185">Reference proteome</keyword>
<reference evidence="1 2" key="1">
    <citation type="submission" date="2023-07" db="EMBL/GenBank/DDBJ databases">
        <title>Sequencing the genomes of 1000 actinobacteria strains.</title>
        <authorList>
            <person name="Klenk H.-P."/>
        </authorList>
    </citation>
    <scope>NUCLEOTIDE SEQUENCE [LARGE SCALE GENOMIC DNA]</scope>
    <source>
        <strain evidence="1 2">DSM 46740</strain>
    </source>
</reference>
<dbReference type="Proteomes" id="UP001225356">
    <property type="component" value="Unassembled WGS sequence"/>
</dbReference>
<comment type="caution">
    <text evidence="1">The sequence shown here is derived from an EMBL/GenBank/DDBJ whole genome shotgun (WGS) entry which is preliminary data.</text>
</comment>